<name>A0A921RBH3_SORBI</name>
<dbReference type="InterPro" id="IPR008801">
    <property type="entry name" value="RALF"/>
</dbReference>
<reference evidence="6" key="2">
    <citation type="submission" date="2020-10" db="EMBL/GenBank/DDBJ databases">
        <authorList>
            <person name="Cooper E.A."/>
            <person name="Brenton Z.W."/>
            <person name="Flinn B.S."/>
            <person name="Jenkins J."/>
            <person name="Shu S."/>
            <person name="Flowers D."/>
            <person name="Luo F."/>
            <person name="Wang Y."/>
            <person name="Xia P."/>
            <person name="Barry K."/>
            <person name="Daum C."/>
            <person name="Lipzen A."/>
            <person name="Yoshinaga Y."/>
            <person name="Schmutz J."/>
            <person name="Saski C."/>
            <person name="Vermerris W."/>
            <person name="Kresovich S."/>
        </authorList>
    </citation>
    <scope>NUCLEOTIDE SEQUENCE</scope>
</reference>
<gene>
    <name evidence="6" type="ORF">BDA96_03G023900</name>
</gene>
<dbReference type="Proteomes" id="UP000807115">
    <property type="component" value="Chromosome 3"/>
</dbReference>
<evidence type="ECO:0000313" key="6">
    <source>
        <dbReference type="EMBL" id="KAG0535972.1"/>
    </source>
</evidence>
<evidence type="ECO:0000256" key="2">
    <source>
        <dbReference type="ARBA" id="ARBA00022702"/>
    </source>
</evidence>
<feature type="region of interest" description="Disordered" evidence="5">
    <location>
        <begin position="53"/>
        <end position="175"/>
    </location>
</feature>
<dbReference type="PANTHER" id="PTHR33136">
    <property type="entry name" value="RAPID ALKALINIZATION FACTOR-LIKE"/>
    <property type="match status" value="1"/>
</dbReference>
<dbReference type="AlphaFoldDB" id="A0A921RBH3"/>
<keyword evidence="4" id="KW-1015">Disulfide bond</keyword>
<evidence type="ECO:0000256" key="5">
    <source>
        <dbReference type="SAM" id="MobiDB-lite"/>
    </source>
</evidence>
<dbReference type="Pfam" id="PF05498">
    <property type="entry name" value="RALF"/>
    <property type="match status" value="1"/>
</dbReference>
<dbReference type="PANTHER" id="PTHR33136:SF89">
    <property type="entry name" value="PROTEIN RALF-LIKE 19"/>
    <property type="match status" value="1"/>
</dbReference>
<evidence type="ECO:0000256" key="3">
    <source>
        <dbReference type="ARBA" id="ARBA00022729"/>
    </source>
</evidence>
<proteinExistence type="inferred from homology"/>
<keyword evidence="2" id="KW-0372">Hormone</keyword>
<sequence length="229" mass="24574">MHAGASTPGLGRERRRDTRAHRPGQRAVTLVCLPSSAILSKWPPCAPLHLPLSSPSHSEGKAGWATRRRDPSRAVDRSIKTTSLSTTTSPPRSTTWPASAPAPLLGSCGGGGGRVPRGARVGEGRGPERDGLDGGEEQQVLRPHEPVRRGRGGGARAQRRRLPRRRHDPADAGGAAAHNRYISYAALRADQVPCNKRGRSYYSNCASQQAANPYRRGCSAITRCARNMN</sequence>
<comment type="similarity">
    <text evidence="1">Belongs to the plant rapid alkalinization factor (RALF) family.</text>
</comment>
<accession>A0A921RBH3</accession>
<feature type="compositionally biased region" description="Basic residues" evidence="5">
    <location>
        <begin position="157"/>
        <end position="167"/>
    </location>
</feature>
<feature type="compositionally biased region" description="Basic and acidic residues" evidence="5">
    <location>
        <begin position="67"/>
        <end position="79"/>
    </location>
</feature>
<reference evidence="6" key="1">
    <citation type="journal article" date="2019" name="BMC Genomics">
        <title>A new reference genome for Sorghum bicolor reveals high levels of sequence similarity between sweet and grain genotypes: implications for the genetics of sugar metabolism.</title>
        <authorList>
            <person name="Cooper E.A."/>
            <person name="Brenton Z.W."/>
            <person name="Flinn B.S."/>
            <person name="Jenkins J."/>
            <person name="Shu S."/>
            <person name="Flowers D."/>
            <person name="Luo F."/>
            <person name="Wang Y."/>
            <person name="Xia P."/>
            <person name="Barry K."/>
            <person name="Daum C."/>
            <person name="Lipzen A."/>
            <person name="Yoshinaga Y."/>
            <person name="Schmutz J."/>
            <person name="Saski C."/>
            <person name="Vermerris W."/>
            <person name="Kresovich S."/>
        </authorList>
    </citation>
    <scope>NUCLEOTIDE SEQUENCE</scope>
</reference>
<feature type="compositionally biased region" description="Basic and acidic residues" evidence="5">
    <location>
        <begin position="120"/>
        <end position="132"/>
    </location>
</feature>
<keyword evidence="3" id="KW-0732">Signal</keyword>
<feature type="compositionally biased region" description="Low complexity" evidence="5">
    <location>
        <begin position="81"/>
        <end position="105"/>
    </location>
</feature>
<dbReference type="GO" id="GO:0005179">
    <property type="term" value="F:hormone activity"/>
    <property type="evidence" value="ECO:0007669"/>
    <property type="project" value="UniProtKB-KW"/>
</dbReference>
<organism evidence="6 7">
    <name type="scientific">Sorghum bicolor</name>
    <name type="common">Sorghum</name>
    <name type="synonym">Sorghum vulgare</name>
    <dbReference type="NCBI Taxonomy" id="4558"/>
    <lineage>
        <taxon>Eukaryota</taxon>
        <taxon>Viridiplantae</taxon>
        <taxon>Streptophyta</taxon>
        <taxon>Embryophyta</taxon>
        <taxon>Tracheophyta</taxon>
        <taxon>Spermatophyta</taxon>
        <taxon>Magnoliopsida</taxon>
        <taxon>Liliopsida</taxon>
        <taxon>Poales</taxon>
        <taxon>Poaceae</taxon>
        <taxon>PACMAD clade</taxon>
        <taxon>Panicoideae</taxon>
        <taxon>Andropogonodae</taxon>
        <taxon>Andropogoneae</taxon>
        <taxon>Sorghinae</taxon>
        <taxon>Sorghum</taxon>
    </lineage>
</organism>
<comment type="caution">
    <text evidence="6">The sequence shown here is derived from an EMBL/GenBank/DDBJ whole genome shotgun (WGS) entry which is preliminary data.</text>
</comment>
<evidence type="ECO:0000256" key="4">
    <source>
        <dbReference type="ARBA" id="ARBA00023157"/>
    </source>
</evidence>
<feature type="region of interest" description="Disordered" evidence="5">
    <location>
        <begin position="1"/>
        <end position="24"/>
    </location>
</feature>
<evidence type="ECO:0000313" key="7">
    <source>
        <dbReference type="Proteomes" id="UP000807115"/>
    </source>
</evidence>
<protein>
    <submittedName>
        <fullName evidence="6">Uncharacterized protein</fullName>
    </submittedName>
</protein>
<evidence type="ECO:0000256" key="1">
    <source>
        <dbReference type="ARBA" id="ARBA00009178"/>
    </source>
</evidence>
<dbReference type="EMBL" id="CM027682">
    <property type="protein sequence ID" value="KAG0535972.1"/>
    <property type="molecule type" value="Genomic_DNA"/>
</dbReference>